<feature type="compositionally biased region" description="Basic and acidic residues" evidence="1">
    <location>
        <begin position="1"/>
        <end position="10"/>
    </location>
</feature>
<reference evidence="2" key="1">
    <citation type="submission" date="2014-09" db="EMBL/GenBank/DDBJ databases">
        <authorList>
            <person name="Magalhaes I.L.F."/>
            <person name="Oliveira U."/>
            <person name="Santos F.R."/>
            <person name="Vidigal T.H.D.A."/>
            <person name="Brescovit A.D."/>
            <person name="Santos A.J."/>
        </authorList>
    </citation>
    <scope>NUCLEOTIDE SEQUENCE</scope>
    <source>
        <tissue evidence="2">Shoot tissue taken approximately 20 cm above the soil surface</tissue>
    </source>
</reference>
<dbReference type="EMBL" id="GBRH01258710">
    <property type="protein sequence ID" value="JAD39185.1"/>
    <property type="molecule type" value="Transcribed_RNA"/>
</dbReference>
<name>A0A0A8ZR12_ARUDO</name>
<evidence type="ECO:0000313" key="2">
    <source>
        <dbReference type="EMBL" id="JAD39185.1"/>
    </source>
</evidence>
<reference evidence="2" key="2">
    <citation type="journal article" date="2015" name="Data Brief">
        <title>Shoot transcriptome of the giant reed, Arundo donax.</title>
        <authorList>
            <person name="Barrero R.A."/>
            <person name="Guerrero F.D."/>
            <person name="Moolhuijzen P."/>
            <person name="Goolsby J.A."/>
            <person name="Tidwell J."/>
            <person name="Bellgard S.E."/>
            <person name="Bellgard M.I."/>
        </authorList>
    </citation>
    <scope>NUCLEOTIDE SEQUENCE</scope>
    <source>
        <tissue evidence="2">Shoot tissue taken approximately 20 cm above the soil surface</tissue>
    </source>
</reference>
<sequence length="29" mass="3217">MKTSVGERKVGISALKHQGAPKFNLHPER</sequence>
<protein>
    <submittedName>
        <fullName evidence="2">Uncharacterized protein</fullName>
    </submittedName>
</protein>
<proteinExistence type="predicted"/>
<feature type="region of interest" description="Disordered" evidence="1">
    <location>
        <begin position="1"/>
        <end position="29"/>
    </location>
</feature>
<evidence type="ECO:0000256" key="1">
    <source>
        <dbReference type="SAM" id="MobiDB-lite"/>
    </source>
</evidence>
<accession>A0A0A8ZR12</accession>
<dbReference type="AlphaFoldDB" id="A0A0A8ZR12"/>
<organism evidence="2">
    <name type="scientific">Arundo donax</name>
    <name type="common">Giant reed</name>
    <name type="synonym">Donax arundinaceus</name>
    <dbReference type="NCBI Taxonomy" id="35708"/>
    <lineage>
        <taxon>Eukaryota</taxon>
        <taxon>Viridiplantae</taxon>
        <taxon>Streptophyta</taxon>
        <taxon>Embryophyta</taxon>
        <taxon>Tracheophyta</taxon>
        <taxon>Spermatophyta</taxon>
        <taxon>Magnoliopsida</taxon>
        <taxon>Liliopsida</taxon>
        <taxon>Poales</taxon>
        <taxon>Poaceae</taxon>
        <taxon>PACMAD clade</taxon>
        <taxon>Arundinoideae</taxon>
        <taxon>Arundineae</taxon>
        <taxon>Arundo</taxon>
    </lineage>
</organism>